<name>A0A7W7YIF6_9BACT</name>
<proteinExistence type="predicted"/>
<comment type="caution">
    <text evidence="1">The sequence shown here is derived from an EMBL/GenBank/DDBJ whole genome shotgun (WGS) entry which is preliminary data.</text>
</comment>
<dbReference type="Proteomes" id="UP000534294">
    <property type="component" value="Unassembled WGS sequence"/>
</dbReference>
<sequence length="76" mass="7868">MPLTGASRGTTWKSAGPAGMEMGDDFTLIAFSVCAQSSHSKRALVRSIDKGGSSVTADAPQLPEGGQVVIAQRTQF</sequence>
<evidence type="ECO:0000313" key="2">
    <source>
        <dbReference type="Proteomes" id="UP000534294"/>
    </source>
</evidence>
<reference evidence="1 2" key="1">
    <citation type="submission" date="2020-08" db="EMBL/GenBank/DDBJ databases">
        <title>Genomic Encyclopedia of Type Strains, Phase IV (KMG-IV): sequencing the most valuable type-strain genomes for metagenomic binning, comparative biology and taxonomic classification.</title>
        <authorList>
            <person name="Goeker M."/>
        </authorList>
    </citation>
    <scope>NUCLEOTIDE SEQUENCE [LARGE SCALE GENOMIC DNA]</scope>
    <source>
        <strain evidence="1 2">DSM 12251</strain>
    </source>
</reference>
<dbReference type="EMBL" id="JACHIF010000001">
    <property type="protein sequence ID" value="MBB5036781.1"/>
    <property type="molecule type" value="Genomic_DNA"/>
</dbReference>
<keyword evidence="2" id="KW-1185">Reference proteome</keyword>
<protein>
    <submittedName>
        <fullName evidence="1">Uncharacterized protein</fullName>
    </submittedName>
</protein>
<dbReference type="AlphaFoldDB" id="A0A7W7YIF6"/>
<accession>A0A7W7YIF6</accession>
<gene>
    <name evidence="1" type="ORF">HNQ64_001015</name>
</gene>
<evidence type="ECO:0000313" key="1">
    <source>
        <dbReference type="EMBL" id="MBB5036781.1"/>
    </source>
</evidence>
<organism evidence="1 2">
    <name type="scientific">Prosthecobacter dejongeii</name>
    <dbReference type="NCBI Taxonomy" id="48465"/>
    <lineage>
        <taxon>Bacteria</taxon>
        <taxon>Pseudomonadati</taxon>
        <taxon>Verrucomicrobiota</taxon>
        <taxon>Verrucomicrobiia</taxon>
        <taxon>Verrucomicrobiales</taxon>
        <taxon>Verrucomicrobiaceae</taxon>
        <taxon>Prosthecobacter</taxon>
    </lineage>
</organism>